<reference evidence="9 10" key="1">
    <citation type="submission" date="2017-06" db="EMBL/GenBank/DDBJ databases">
        <title>A platform for efficient transgenesis in Macrostomum lignano, a flatworm model organism for stem cell research.</title>
        <authorList>
            <person name="Berezikov E."/>
        </authorList>
    </citation>
    <scope>NUCLEOTIDE SEQUENCE [LARGE SCALE GENOMIC DNA]</scope>
    <source>
        <strain evidence="9">DV1</strain>
        <tissue evidence="9">Whole organism</tissue>
    </source>
</reference>
<keyword evidence="3 7" id="KW-0812">Transmembrane</keyword>
<evidence type="ECO:0000256" key="5">
    <source>
        <dbReference type="ARBA" id="ARBA00023136"/>
    </source>
</evidence>
<dbReference type="PANTHER" id="PTHR10165">
    <property type="entry name" value="LIPID PHOSPHATE PHOSPHATASE"/>
    <property type="match status" value="1"/>
</dbReference>
<name>A0A267H873_9PLAT</name>
<evidence type="ECO:0000313" key="9">
    <source>
        <dbReference type="EMBL" id="PAA94498.1"/>
    </source>
</evidence>
<feature type="region of interest" description="Disordered" evidence="6">
    <location>
        <begin position="300"/>
        <end position="339"/>
    </location>
</feature>
<comment type="similarity">
    <text evidence="2">Belongs to the PA-phosphatase related phosphoesterase family.</text>
</comment>
<comment type="subcellular location">
    <subcellularLocation>
        <location evidence="1">Membrane</location>
        <topology evidence="1">Multi-pass membrane protein</topology>
    </subcellularLocation>
</comment>
<feature type="transmembrane region" description="Helical" evidence="7">
    <location>
        <begin position="110"/>
        <end position="130"/>
    </location>
</feature>
<dbReference type="SUPFAM" id="SSF48317">
    <property type="entry name" value="Acid phosphatase/Vanadium-dependent haloperoxidase"/>
    <property type="match status" value="1"/>
</dbReference>
<dbReference type="GO" id="GO:0046839">
    <property type="term" value="P:phospholipid dephosphorylation"/>
    <property type="evidence" value="ECO:0007669"/>
    <property type="project" value="TreeGrafter"/>
</dbReference>
<comment type="caution">
    <text evidence="9">The sequence shown here is derived from an EMBL/GenBank/DDBJ whole genome shotgun (WGS) entry which is preliminary data.</text>
</comment>
<evidence type="ECO:0000256" key="6">
    <source>
        <dbReference type="SAM" id="MobiDB-lite"/>
    </source>
</evidence>
<dbReference type="Gene3D" id="1.20.144.10">
    <property type="entry name" value="Phosphatidic acid phosphatase type 2/haloperoxidase"/>
    <property type="match status" value="1"/>
</dbReference>
<accession>A0A267H873</accession>
<feature type="transmembrane region" description="Helical" evidence="7">
    <location>
        <begin position="245"/>
        <end position="264"/>
    </location>
</feature>
<feature type="compositionally biased region" description="Low complexity" evidence="6">
    <location>
        <begin position="323"/>
        <end position="332"/>
    </location>
</feature>
<dbReference type="InterPro" id="IPR036938">
    <property type="entry name" value="PAP2/HPO_sf"/>
</dbReference>
<dbReference type="SMART" id="SM00014">
    <property type="entry name" value="acidPPc"/>
    <property type="match status" value="1"/>
</dbReference>
<dbReference type="CDD" id="cd03390">
    <property type="entry name" value="PAP2_containing_1_like"/>
    <property type="match status" value="1"/>
</dbReference>
<evidence type="ECO:0000256" key="3">
    <source>
        <dbReference type="ARBA" id="ARBA00022692"/>
    </source>
</evidence>
<dbReference type="OrthoDB" id="10030083at2759"/>
<evidence type="ECO:0000313" key="10">
    <source>
        <dbReference type="Proteomes" id="UP000215902"/>
    </source>
</evidence>
<evidence type="ECO:0000259" key="8">
    <source>
        <dbReference type="SMART" id="SM00014"/>
    </source>
</evidence>
<dbReference type="Pfam" id="PF01569">
    <property type="entry name" value="PAP2"/>
    <property type="match status" value="1"/>
</dbReference>
<feature type="domain" description="Phosphatidic acid phosphatase type 2/haloperoxidase" evidence="8">
    <location>
        <begin position="110"/>
        <end position="260"/>
    </location>
</feature>
<dbReference type="InterPro" id="IPR043216">
    <property type="entry name" value="PAP-like"/>
</dbReference>
<proteinExistence type="inferred from homology"/>
<organism evidence="9 10">
    <name type="scientific">Macrostomum lignano</name>
    <dbReference type="NCBI Taxonomy" id="282301"/>
    <lineage>
        <taxon>Eukaryota</taxon>
        <taxon>Metazoa</taxon>
        <taxon>Spiralia</taxon>
        <taxon>Lophotrochozoa</taxon>
        <taxon>Platyhelminthes</taxon>
        <taxon>Rhabditophora</taxon>
        <taxon>Macrostomorpha</taxon>
        <taxon>Macrostomida</taxon>
        <taxon>Macrostomidae</taxon>
        <taxon>Macrostomum</taxon>
    </lineage>
</organism>
<evidence type="ECO:0000256" key="7">
    <source>
        <dbReference type="SAM" id="Phobius"/>
    </source>
</evidence>
<feature type="transmembrane region" description="Helical" evidence="7">
    <location>
        <begin position="64"/>
        <end position="90"/>
    </location>
</feature>
<dbReference type="STRING" id="282301.A0A267H873"/>
<dbReference type="GO" id="GO:0008195">
    <property type="term" value="F:phosphatidate phosphatase activity"/>
    <property type="evidence" value="ECO:0007669"/>
    <property type="project" value="TreeGrafter"/>
</dbReference>
<gene>
    <name evidence="9" type="ORF">BOX15_Mlig030467g1</name>
</gene>
<evidence type="ECO:0000256" key="4">
    <source>
        <dbReference type="ARBA" id="ARBA00022989"/>
    </source>
</evidence>
<dbReference type="PANTHER" id="PTHR10165:SF35">
    <property type="entry name" value="RE23632P"/>
    <property type="match status" value="1"/>
</dbReference>
<keyword evidence="4 7" id="KW-1133">Transmembrane helix</keyword>
<evidence type="ECO:0000256" key="2">
    <source>
        <dbReference type="ARBA" id="ARBA00008816"/>
    </source>
</evidence>
<dbReference type="InterPro" id="IPR000326">
    <property type="entry name" value="PAP2/HPO"/>
</dbReference>
<evidence type="ECO:0000256" key="1">
    <source>
        <dbReference type="ARBA" id="ARBA00004141"/>
    </source>
</evidence>
<dbReference type="GO" id="GO:0016020">
    <property type="term" value="C:membrane"/>
    <property type="evidence" value="ECO:0007669"/>
    <property type="project" value="UniProtKB-SubCell"/>
</dbReference>
<dbReference type="UniPathway" id="UPA00085"/>
<keyword evidence="10" id="KW-1185">Reference proteome</keyword>
<sequence>MREISSRNILQLPKSSHLLSEIGSRLALAVLLVITEHLNPRIRDIHPEEWWLYKNHPSDSYVPAWLMWLFILLIIPVSLLCLTAFCPATMDQQASTNSSSRSSALLTCQLAYWLIILLAGNLANTIKVIVGRPRPDFFYRCYPDDHEHEAGAGAPMQSSLQMQPCYGDLDSIIEGRKSFPSGHSTFSFASLGFVSLLLWRRFGLWRRFPGAPSAWQLLLGGLPLFIAMCIALSRLADFHHHCEDVAVGSILGFSVAYICFKLYYPELKNNQLDCVSSVIERSPSSVTFLAQQQQQQQQLQQSASASGMKRSASTHASADLITSGGSSSSQGGLFEVRSM</sequence>
<dbReference type="Proteomes" id="UP000215902">
    <property type="component" value="Unassembled WGS sequence"/>
</dbReference>
<feature type="transmembrane region" description="Helical" evidence="7">
    <location>
        <begin position="214"/>
        <end position="233"/>
    </location>
</feature>
<dbReference type="EMBL" id="NIVC01000010">
    <property type="protein sequence ID" value="PAA94498.1"/>
    <property type="molecule type" value="Genomic_DNA"/>
</dbReference>
<protein>
    <recommendedName>
        <fullName evidence="8">Phosphatidic acid phosphatase type 2/haloperoxidase domain-containing protein</fullName>
    </recommendedName>
</protein>
<keyword evidence="5 7" id="KW-0472">Membrane</keyword>
<dbReference type="AlphaFoldDB" id="A0A267H873"/>
<dbReference type="GO" id="GO:0006644">
    <property type="term" value="P:phospholipid metabolic process"/>
    <property type="evidence" value="ECO:0007669"/>
    <property type="project" value="UniProtKB-UniPathway"/>
</dbReference>